<comment type="caution">
    <text evidence="5">The sequence shown here is derived from an EMBL/GenBank/DDBJ whole genome shotgun (WGS) entry which is preliminary data.</text>
</comment>
<keyword evidence="3 4" id="KW-0949">S-adenosyl-L-methionine</keyword>
<protein>
    <recommendedName>
        <fullName evidence="4">Ribosomal RNA small subunit methyltransferase G</fullName>
        <ecNumber evidence="4">2.1.1.170</ecNumber>
    </recommendedName>
    <alternativeName>
        <fullName evidence="4">16S rRNA 7-methylguanosine methyltransferase</fullName>
        <shortName evidence="4">16S rRNA m7G methyltransferase</shortName>
    </alternativeName>
</protein>
<dbReference type="Proteomes" id="UP000690515">
    <property type="component" value="Unassembled WGS sequence"/>
</dbReference>
<evidence type="ECO:0000256" key="1">
    <source>
        <dbReference type="ARBA" id="ARBA00022603"/>
    </source>
</evidence>
<dbReference type="EC" id="2.1.1.170" evidence="4"/>
<feature type="binding site" evidence="4">
    <location>
        <position position="79"/>
    </location>
    <ligand>
        <name>S-adenosyl-L-methionine</name>
        <dbReference type="ChEBI" id="CHEBI:59789"/>
    </ligand>
</feature>
<keyword evidence="2 4" id="KW-0808">Transferase</keyword>
<dbReference type="PANTHER" id="PTHR31760">
    <property type="entry name" value="S-ADENOSYL-L-METHIONINE-DEPENDENT METHYLTRANSFERASES SUPERFAMILY PROTEIN"/>
    <property type="match status" value="1"/>
</dbReference>
<dbReference type="PIRSF" id="PIRSF003078">
    <property type="entry name" value="GidB"/>
    <property type="match status" value="1"/>
</dbReference>
<dbReference type="EMBL" id="JAGSOY010000089">
    <property type="protein sequence ID" value="MBU2713568.1"/>
    <property type="molecule type" value="Genomic_DNA"/>
</dbReference>
<feature type="binding site" evidence="4">
    <location>
        <begin position="130"/>
        <end position="131"/>
    </location>
    <ligand>
        <name>S-adenosyl-L-methionine</name>
        <dbReference type="ChEBI" id="CHEBI:59789"/>
    </ligand>
</feature>
<keyword evidence="6" id="KW-1185">Reference proteome</keyword>
<evidence type="ECO:0000256" key="4">
    <source>
        <dbReference type="HAMAP-Rule" id="MF_00074"/>
    </source>
</evidence>
<dbReference type="InterPro" id="IPR003682">
    <property type="entry name" value="rRNA_ssu_MeTfrase_G"/>
</dbReference>
<dbReference type="PANTHER" id="PTHR31760:SF0">
    <property type="entry name" value="S-ADENOSYL-L-METHIONINE-DEPENDENT METHYLTRANSFERASES SUPERFAMILY PROTEIN"/>
    <property type="match status" value="1"/>
</dbReference>
<feature type="binding site" evidence="4">
    <location>
        <position position="84"/>
    </location>
    <ligand>
        <name>S-adenosyl-L-methionine</name>
        <dbReference type="ChEBI" id="CHEBI:59789"/>
    </ligand>
</feature>
<sequence length="214" mass="23910">MSMVESQRLLLVNGIKQMGLTLTTDQIDALMTYLGLLVKWNQAYNLTAIRDPNTMVKRHLLDSLSVTPYIDKGHILDVGTGPGLPGIPLALFFPEKQFTLLDSNGKKTRFLTQAKIQLELGNVTVVQSRAEEFEVEQPFDIIVSRAFASLCDMLQNTHHLCADEGYFLAMKGLYPEAEIAQLDSKMTEQIEAYQLSVPGCDAQRHLIKISNKPV</sequence>
<comment type="caution">
    <text evidence="4">Lacks conserved residue(s) required for the propagation of feature annotation.</text>
</comment>
<gene>
    <name evidence="4 5" type="primary">rsmG</name>
    <name evidence="5" type="ORF">KCG35_21140</name>
</gene>
<evidence type="ECO:0000313" key="6">
    <source>
        <dbReference type="Proteomes" id="UP000690515"/>
    </source>
</evidence>
<keyword evidence="4" id="KW-0698">rRNA processing</keyword>
<dbReference type="CDD" id="cd02440">
    <property type="entry name" value="AdoMet_MTases"/>
    <property type="match status" value="1"/>
</dbReference>
<evidence type="ECO:0000256" key="2">
    <source>
        <dbReference type="ARBA" id="ARBA00022679"/>
    </source>
</evidence>
<keyword evidence="1 4" id="KW-0489">Methyltransferase</keyword>
<comment type="function">
    <text evidence="4">Specifically methylates the N7 position of guanine in position 527 of 16S rRNA.</text>
</comment>
<comment type="similarity">
    <text evidence="4">Belongs to the methyltransferase superfamily. RNA methyltransferase RsmG family.</text>
</comment>
<keyword evidence="4" id="KW-0963">Cytoplasm</keyword>
<comment type="subcellular location">
    <subcellularLocation>
        <location evidence="4">Cytoplasm</location>
    </subcellularLocation>
</comment>
<dbReference type="RefSeq" id="WP_230409308.1">
    <property type="nucleotide sequence ID" value="NZ_JAGSOY010000089.1"/>
</dbReference>
<evidence type="ECO:0000313" key="5">
    <source>
        <dbReference type="EMBL" id="MBU2713568.1"/>
    </source>
</evidence>
<organism evidence="5 6">
    <name type="scientific">Zooshikella harenae</name>
    <dbReference type="NCBI Taxonomy" id="2827238"/>
    <lineage>
        <taxon>Bacteria</taxon>
        <taxon>Pseudomonadati</taxon>
        <taxon>Pseudomonadota</taxon>
        <taxon>Gammaproteobacteria</taxon>
        <taxon>Oceanospirillales</taxon>
        <taxon>Zooshikellaceae</taxon>
        <taxon>Zooshikella</taxon>
    </lineage>
</organism>
<comment type="catalytic activity">
    <reaction evidence="4">
        <text>guanosine(527) in 16S rRNA + S-adenosyl-L-methionine = N(7)-methylguanosine(527) in 16S rRNA + S-adenosyl-L-homocysteine</text>
        <dbReference type="Rhea" id="RHEA:42732"/>
        <dbReference type="Rhea" id="RHEA-COMP:10209"/>
        <dbReference type="Rhea" id="RHEA-COMP:10210"/>
        <dbReference type="ChEBI" id="CHEBI:57856"/>
        <dbReference type="ChEBI" id="CHEBI:59789"/>
        <dbReference type="ChEBI" id="CHEBI:74269"/>
        <dbReference type="ChEBI" id="CHEBI:74480"/>
        <dbReference type="EC" id="2.1.1.170"/>
    </reaction>
</comment>
<name>A0ABS5ZIG3_9GAMM</name>
<evidence type="ECO:0000256" key="3">
    <source>
        <dbReference type="ARBA" id="ARBA00022691"/>
    </source>
</evidence>
<reference evidence="5 6" key="1">
    <citation type="submission" date="2021-04" db="EMBL/GenBank/DDBJ databases">
        <authorList>
            <person name="Pira H."/>
            <person name="Risdian C."/>
            <person name="Wink J."/>
        </authorList>
    </citation>
    <scope>NUCLEOTIDE SEQUENCE [LARGE SCALE GENOMIC DNA]</scope>
    <source>
        <strain evidence="5 6">WH53</strain>
    </source>
</reference>
<proteinExistence type="inferred from homology"/>
<accession>A0ABS5ZIG3</accession>
<dbReference type="NCBIfam" id="TIGR00138">
    <property type="entry name" value="rsmG_gidB"/>
    <property type="match status" value="1"/>
</dbReference>
<dbReference type="Pfam" id="PF02527">
    <property type="entry name" value="GidB"/>
    <property type="match status" value="1"/>
</dbReference>
<dbReference type="HAMAP" id="MF_00074">
    <property type="entry name" value="16SrRNA_methyltr_G"/>
    <property type="match status" value="1"/>
</dbReference>
<feature type="binding site" evidence="4">
    <location>
        <position position="145"/>
    </location>
    <ligand>
        <name>S-adenosyl-L-methionine</name>
        <dbReference type="ChEBI" id="CHEBI:59789"/>
    </ligand>
</feature>